<dbReference type="CDD" id="cd20193">
    <property type="entry name" value="T-box_TBX20-like"/>
    <property type="match status" value="1"/>
</dbReference>
<dbReference type="InterPro" id="IPR018186">
    <property type="entry name" value="TF_T-box_CS"/>
</dbReference>
<accession>A0A162SVJ9</accession>
<protein>
    <submittedName>
        <fullName evidence="9">Putative T-box transcription factor TBX22</fullName>
    </submittedName>
</protein>
<keyword evidence="3 6" id="KW-0238">DNA-binding</keyword>
<feature type="domain" description="T-box" evidence="8">
    <location>
        <begin position="333"/>
        <end position="531"/>
    </location>
</feature>
<dbReference type="PANTHER" id="PTHR11267:SF190">
    <property type="entry name" value="T-BOX TRANSCRIPTION FACTOR TBX20"/>
    <property type="match status" value="1"/>
</dbReference>
<gene>
    <name evidence="9" type="ORF">APZ42_011648</name>
</gene>
<feature type="compositionally biased region" description="Basic residues" evidence="7">
    <location>
        <begin position="295"/>
        <end position="308"/>
    </location>
</feature>
<feature type="region of interest" description="Disordered" evidence="7">
    <location>
        <begin position="186"/>
        <end position="212"/>
    </location>
</feature>
<dbReference type="InterPro" id="IPR008967">
    <property type="entry name" value="p53-like_TF_DNA-bd_sf"/>
</dbReference>
<dbReference type="InterPro" id="IPR036960">
    <property type="entry name" value="T-box_sf"/>
</dbReference>
<name>A0A162SVJ9_9CRUS</name>
<dbReference type="GO" id="GO:0000978">
    <property type="term" value="F:RNA polymerase II cis-regulatory region sequence-specific DNA binding"/>
    <property type="evidence" value="ECO:0007669"/>
    <property type="project" value="InterPro"/>
</dbReference>
<dbReference type="GO" id="GO:0007507">
    <property type="term" value="P:heart development"/>
    <property type="evidence" value="ECO:0007669"/>
    <property type="project" value="TreeGrafter"/>
</dbReference>
<dbReference type="AlphaFoldDB" id="A0A162SVJ9"/>
<dbReference type="GO" id="GO:0000785">
    <property type="term" value="C:chromatin"/>
    <property type="evidence" value="ECO:0007669"/>
    <property type="project" value="TreeGrafter"/>
</dbReference>
<evidence type="ECO:0000259" key="8">
    <source>
        <dbReference type="PROSITE" id="PS50252"/>
    </source>
</evidence>
<dbReference type="OrthoDB" id="7442607at2759"/>
<dbReference type="Proteomes" id="UP000076858">
    <property type="component" value="Unassembled WGS sequence"/>
</dbReference>
<keyword evidence="10" id="KW-1185">Reference proteome</keyword>
<evidence type="ECO:0000256" key="5">
    <source>
        <dbReference type="ARBA" id="ARBA00023242"/>
    </source>
</evidence>
<dbReference type="PRINTS" id="PR00937">
    <property type="entry name" value="TBOX"/>
</dbReference>
<comment type="subcellular location">
    <subcellularLocation>
        <location evidence="1 6">Nucleus</location>
    </subcellularLocation>
</comment>
<sequence length="760" mass="84106">MQGMCYDAVEKDSFTMRARVKERESGRVKELPPIFSPTTRVGLAPLVTGESNDSAPPSSKRGGVGCFDTAEAAASQNTQMQRPSGQLVQLIAYSTRAKKAVLQRSSPFQIEKNNQTENLAETHSTFLYQRQQCRPNEMRQMLPAGIMEDETCRISLHQHIAAAPPASAIRAIKATDFSIAAIIGSSSSNSKPTSHHEFYVKPSSPESANSKPIFRFADPVSTKAVLPKQETTQICKSEESDVDIEKDVDVEEFSDAENVSASSPSALSCEDEQEADEEEDEEDNKSKSSNGNRSKSGRPVRGNGKKKNRSEPVNHLIKPRCNCDELATVDCQLETKELWDKFHELGTEMIITKTGRRMFPTVRITFSGSLFGDHRDVSNNGANRVRYFVLLDVVPVDSKRYRYAYHRSSWLVAGKADPPAPARLYTHPDSPFTPDQLRKQVISFEKVKLTNNEMDKQGQIVLNSMHRYQPRVHIVRRMEGDTTRPIVDLEREQFRTYVFPETVFTAVTAYQNQLITKLKIDSNPFAKGFRDSSRLSDFERRLTISDLFLNSRDSMEGIMAEHHQQYMRNNPLRLFPDSSEMDTASSAAAAMLTEKARSALGLPPSAFWTANGQPQQHPAQQQQQRMRNPLESSYQQFMNPSAAAATAAAMSQLYSRGAAAASSGMIPPPHFWSQFYGLNHQLGLLSGLAGGFPVSAAAGSESCAGSPPPSSASSSSPNGFSHQQQQHHRYSPYPLNGAKGQLRTPSPRSVSMAVPSSSPK</sequence>
<evidence type="ECO:0000256" key="1">
    <source>
        <dbReference type="ARBA" id="ARBA00004123"/>
    </source>
</evidence>
<feature type="compositionally biased region" description="Basic and acidic residues" evidence="7">
    <location>
        <begin position="236"/>
        <end position="247"/>
    </location>
</feature>
<dbReference type="STRING" id="35525.A0A162SVJ9"/>
<dbReference type="EMBL" id="LRGB01000024">
    <property type="protein sequence ID" value="KZS21664.1"/>
    <property type="molecule type" value="Genomic_DNA"/>
</dbReference>
<evidence type="ECO:0000313" key="10">
    <source>
        <dbReference type="Proteomes" id="UP000076858"/>
    </source>
</evidence>
<keyword evidence="2" id="KW-0805">Transcription regulation</keyword>
<comment type="caution">
    <text evidence="6">Lacks conserved residue(s) required for the propagation of feature annotation.</text>
</comment>
<evidence type="ECO:0000256" key="2">
    <source>
        <dbReference type="ARBA" id="ARBA00023015"/>
    </source>
</evidence>
<feature type="compositionally biased region" description="Polar residues" evidence="7">
    <location>
        <begin position="743"/>
        <end position="760"/>
    </location>
</feature>
<comment type="caution">
    <text evidence="9">The sequence shown here is derived from an EMBL/GenBank/DDBJ whole genome shotgun (WGS) entry which is preliminary data.</text>
</comment>
<dbReference type="GO" id="GO:0005634">
    <property type="term" value="C:nucleus"/>
    <property type="evidence" value="ECO:0007669"/>
    <property type="project" value="UniProtKB-SubCell"/>
</dbReference>
<dbReference type="PANTHER" id="PTHR11267">
    <property type="entry name" value="T-BOX PROTEIN-RELATED"/>
    <property type="match status" value="1"/>
</dbReference>
<reference evidence="9 10" key="1">
    <citation type="submission" date="2016-03" db="EMBL/GenBank/DDBJ databases">
        <title>EvidentialGene: Evidence-directed Construction of Genes on Genomes.</title>
        <authorList>
            <person name="Gilbert D.G."/>
            <person name="Choi J.-H."/>
            <person name="Mockaitis K."/>
            <person name="Colbourne J."/>
            <person name="Pfrender M."/>
        </authorList>
    </citation>
    <scope>NUCLEOTIDE SEQUENCE [LARGE SCALE GENOMIC DNA]</scope>
    <source>
        <strain evidence="9 10">Xinb3</strain>
        <tissue evidence="9">Complete organism</tissue>
    </source>
</reference>
<keyword evidence="5 6" id="KW-0539">Nucleus</keyword>
<dbReference type="SMART" id="SM00425">
    <property type="entry name" value="TBOX"/>
    <property type="match status" value="1"/>
</dbReference>
<dbReference type="InterPro" id="IPR046360">
    <property type="entry name" value="T-box_DNA-bd"/>
</dbReference>
<feature type="compositionally biased region" description="Low complexity" evidence="7">
    <location>
        <begin position="696"/>
        <end position="717"/>
    </location>
</feature>
<dbReference type="Pfam" id="PF00907">
    <property type="entry name" value="T-box"/>
    <property type="match status" value="1"/>
</dbReference>
<feature type="compositionally biased region" description="Polar residues" evidence="7">
    <location>
        <begin position="257"/>
        <end position="266"/>
    </location>
</feature>
<organism evidence="9 10">
    <name type="scientific">Daphnia magna</name>
    <dbReference type="NCBI Taxonomy" id="35525"/>
    <lineage>
        <taxon>Eukaryota</taxon>
        <taxon>Metazoa</taxon>
        <taxon>Ecdysozoa</taxon>
        <taxon>Arthropoda</taxon>
        <taxon>Crustacea</taxon>
        <taxon>Branchiopoda</taxon>
        <taxon>Diplostraca</taxon>
        <taxon>Cladocera</taxon>
        <taxon>Anomopoda</taxon>
        <taxon>Daphniidae</taxon>
        <taxon>Daphnia</taxon>
    </lineage>
</organism>
<evidence type="ECO:0000256" key="7">
    <source>
        <dbReference type="SAM" id="MobiDB-lite"/>
    </source>
</evidence>
<dbReference type="GO" id="GO:0000981">
    <property type="term" value="F:DNA-binding transcription factor activity, RNA polymerase II-specific"/>
    <property type="evidence" value="ECO:0007669"/>
    <property type="project" value="TreeGrafter"/>
</dbReference>
<dbReference type="PROSITE" id="PS50252">
    <property type="entry name" value="TBOX_3"/>
    <property type="match status" value="1"/>
</dbReference>
<evidence type="ECO:0000313" key="9">
    <source>
        <dbReference type="EMBL" id="KZS21664.1"/>
    </source>
</evidence>
<dbReference type="PROSITE" id="PS01283">
    <property type="entry name" value="TBOX_1"/>
    <property type="match status" value="1"/>
</dbReference>
<dbReference type="GO" id="GO:0001708">
    <property type="term" value="P:cell fate specification"/>
    <property type="evidence" value="ECO:0007669"/>
    <property type="project" value="TreeGrafter"/>
</dbReference>
<dbReference type="SUPFAM" id="SSF49417">
    <property type="entry name" value="p53-like transcription factors"/>
    <property type="match status" value="1"/>
</dbReference>
<dbReference type="GO" id="GO:0045893">
    <property type="term" value="P:positive regulation of DNA-templated transcription"/>
    <property type="evidence" value="ECO:0007669"/>
    <property type="project" value="InterPro"/>
</dbReference>
<evidence type="ECO:0000256" key="3">
    <source>
        <dbReference type="ARBA" id="ARBA00023125"/>
    </source>
</evidence>
<evidence type="ECO:0000256" key="6">
    <source>
        <dbReference type="PROSITE-ProRule" id="PRU00201"/>
    </source>
</evidence>
<proteinExistence type="predicted"/>
<feature type="region of interest" description="Disordered" evidence="7">
    <location>
        <begin position="225"/>
        <end position="313"/>
    </location>
</feature>
<feature type="compositionally biased region" description="Acidic residues" evidence="7">
    <location>
        <begin position="269"/>
        <end position="283"/>
    </location>
</feature>
<keyword evidence="4" id="KW-0804">Transcription</keyword>
<dbReference type="InterPro" id="IPR001699">
    <property type="entry name" value="TF_T-box"/>
</dbReference>
<feature type="region of interest" description="Disordered" evidence="7">
    <location>
        <begin position="696"/>
        <end position="760"/>
    </location>
</feature>
<dbReference type="FunFam" id="2.60.40.820:FF:000008">
    <property type="entry name" value="T-box transcription factor TBX20"/>
    <property type="match status" value="1"/>
</dbReference>
<dbReference type="Gene3D" id="2.60.40.820">
    <property type="entry name" value="Transcription factor, T-box"/>
    <property type="match status" value="1"/>
</dbReference>
<evidence type="ECO:0000256" key="4">
    <source>
        <dbReference type="ARBA" id="ARBA00023163"/>
    </source>
</evidence>